<evidence type="ECO:0000313" key="1">
    <source>
        <dbReference type="EMBL" id="OAD52638.1"/>
    </source>
</evidence>
<dbReference type="Proteomes" id="UP000250275">
    <property type="component" value="Unassembled WGS sequence"/>
</dbReference>
<gene>
    <name evidence="1" type="ORF">WN48_00600</name>
</gene>
<evidence type="ECO:0000313" key="2">
    <source>
        <dbReference type="Proteomes" id="UP000250275"/>
    </source>
</evidence>
<keyword evidence="2" id="KW-1185">Reference proteome</keyword>
<proteinExistence type="predicted"/>
<sequence>MCPARESRKQIVVTDGIVNIWFALPPTQCWWDSESGKLFSRQSFRGMAIDDGFSFIELVIPRGEARLSVSGVWNRCWSSTPDLQNKNTIFSRVTEESVYSMLKLEEALVDENDKPLYPTRLIKTIILNNPFSDIIPRIIVQECEDVKDRAETETAGVKHFNLLSCGEKAEKDEEESLILNKKFVMRVTQRIITYVIQD</sequence>
<dbReference type="Gene3D" id="2.40.100.10">
    <property type="entry name" value="Cyclophilin-like"/>
    <property type="match status" value="1"/>
</dbReference>
<dbReference type="AlphaFoldDB" id="A0A310S814"/>
<dbReference type="SUPFAM" id="SSF50891">
    <property type="entry name" value="Cyclophilin-like"/>
    <property type="match status" value="1"/>
</dbReference>
<dbReference type="GO" id="GO:0016853">
    <property type="term" value="F:isomerase activity"/>
    <property type="evidence" value="ECO:0007669"/>
    <property type="project" value="UniProtKB-KW"/>
</dbReference>
<dbReference type="InterPro" id="IPR029000">
    <property type="entry name" value="Cyclophilin-like_dom_sf"/>
</dbReference>
<protein>
    <submittedName>
        <fullName evidence="1">Peptidyl-prolyl cis-trans isomerase CWC27 like protein</fullName>
    </submittedName>
</protein>
<name>A0A310S814_9HYME</name>
<organism evidence="1 2">
    <name type="scientific">Eufriesea mexicana</name>
    <dbReference type="NCBI Taxonomy" id="516756"/>
    <lineage>
        <taxon>Eukaryota</taxon>
        <taxon>Metazoa</taxon>
        <taxon>Ecdysozoa</taxon>
        <taxon>Arthropoda</taxon>
        <taxon>Hexapoda</taxon>
        <taxon>Insecta</taxon>
        <taxon>Pterygota</taxon>
        <taxon>Neoptera</taxon>
        <taxon>Endopterygota</taxon>
        <taxon>Hymenoptera</taxon>
        <taxon>Apocrita</taxon>
        <taxon>Aculeata</taxon>
        <taxon>Apoidea</taxon>
        <taxon>Anthophila</taxon>
        <taxon>Apidae</taxon>
        <taxon>Eufriesea</taxon>
    </lineage>
</organism>
<keyword evidence="1" id="KW-0413">Isomerase</keyword>
<accession>A0A310S814</accession>
<dbReference type="EMBL" id="KQ770462">
    <property type="protein sequence ID" value="OAD52638.1"/>
    <property type="molecule type" value="Genomic_DNA"/>
</dbReference>
<reference evidence="1 2" key="1">
    <citation type="submission" date="2015-07" db="EMBL/GenBank/DDBJ databases">
        <title>The genome of Eufriesea mexicana.</title>
        <authorList>
            <person name="Pan H."/>
            <person name="Kapheim K."/>
        </authorList>
    </citation>
    <scope>NUCLEOTIDE SEQUENCE [LARGE SCALE GENOMIC DNA]</scope>
    <source>
        <strain evidence="1">0111107269</strain>
        <tissue evidence="1">Whole body</tissue>
    </source>
</reference>